<feature type="transmembrane region" description="Helical" evidence="7">
    <location>
        <begin position="372"/>
        <end position="390"/>
    </location>
</feature>
<dbReference type="RefSeq" id="WP_380024496.1">
    <property type="nucleotide sequence ID" value="NZ_JBHSHC010000025.1"/>
</dbReference>
<feature type="transmembrane region" description="Helical" evidence="7">
    <location>
        <begin position="12"/>
        <end position="36"/>
    </location>
</feature>
<keyword evidence="4 7" id="KW-0812">Transmembrane</keyword>
<dbReference type="InterPro" id="IPR011701">
    <property type="entry name" value="MFS"/>
</dbReference>
<dbReference type="InterPro" id="IPR020846">
    <property type="entry name" value="MFS_dom"/>
</dbReference>
<keyword evidence="10" id="KW-1185">Reference proteome</keyword>
<evidence type="ECO:0000256" key="7">
    <source>
        <dbReference type="SAM" id="Phobius"/>
    </source>
</evidence>
<evidence type="ECO:0000256" key="2">
    <source>
        <dbReference type="ARBA" id="ARBA00022448"/>
    </source>
</evidence>
<keyword evidence="2" id="KW-0813">Transport</keyword>
<feature type="domain" description="Major facilitator superfamily (MFS) profile" evidence="8">
    <location>
        <begin position="10"/>
        <end position="398"/>
    </location>
</feature>
<evidence type="ECO:0000256" key="1">
    <source>
        <dbReference type="ARBA" id="ARBA00004651"/>
    </source>
</evidence>
<feature type="transmembrane region" description="Helical" evidence="7">
    <location>
        <begin position="220"/>
        <end position="242"/>
    </location>
</feature>
<evidence type="ECO:0000256" key="6">
    <source>
        <dbReference type="ARBA" id="ARBA00023136"/>
    </source>
</evidence>
<sequence length="412" mass="44146">MKNVFQLDRRFKVLWSGQFLAIAGLTVMVPLLPFYLNELGAVHTAENRLWSGLSLAAPAITFCLVSPIWGRIGDRWGRKWMVVRALFGLAISLILMGLSQTPLQFFLCRLLQGAFGGVVDAASAYAAAETTEGDRGRILGILQSATAAGSLAGPVIGGIMADFIGFRSLLCSIGILTGVSGLVAARVLRESTRSESAECPKTPVYRVFVDLLSNSRLRPFLIAGICSQIGIFGFVIVFGPHVEGLNGTADYAPTWVGVLQAIAWGAGLVGAPWWGMLNDRSKIERNFFMAIAGCGVSIVLQSIPEHAAWLIPLRILQGFCFSAILQSIILAVTKESKEENTGERVGAANSILVFGQIVGSLLGALLGGFLPTQWIIVIMGCLFLIGAVWIKGIVNWHPGLLSHIPTKLRGGK</sequence>
<evidence type="ECO:0000256" key="4">
    <source>
        <dbReference type="ARBA" id="ARBA00022692"/>
    </source>
</evidence>
<dbReference type="PROSITE" id="PS50850">
    <property type="entry name" value="MFS"/>
    <property type="match status" value="1"/>
</dbReference>
<feature type="transmembrane region" description="Helical" evidence="7">
    <location>
        <begin position="254"/>
        <end position="274"/>
    </location>
</feature>
<reference evidence="10" key="1">
    <citation type="journal article" date="2019" name="Int. J. Syst. Evol. Microbiol.">
        <title>The Global Catalogue of Microorganisms (GCM) 10K type strain sequencing project: providing services to taxonomists for standard genome sequencing and annotation.</title>
        <authorList>
            <consortium name="The Broad Institute Genomics Platform"/>
            <consortium name="The Broad Institute Genome Sequencing Center for Infectious Disease"/>
            <person name="Wu L."/>
            <person name="Ma J."/>
        </authorList>
    </citation>
    <scope>NUCLEOTIDE SEQUENCE [LARGE SCALE GENOMIC DNA]</scope>
    <source>
        <strain evidence="10">WYCCWR 12678</strain>
    </source>
</reference>
<feature type="transmembrane region" description="Helical" evidence="7">
    <location>
        <begin position="315"/>
        <end position="333"/>
    </location>
</feature>
<dbReference type="Pfam" id="PF07690">
    <property type="entry name" value="MFS_1"/>
    <property type="match status" value="1"/>
</dbReference>
<dbReference type="PRINTS" id="PR01035">
    <property type="entry name" value="TCRTETA"/>
</dbReference>
<keyword evidence="3" id="KW-1003">Cell membrane</keyword>
<dbReference type="InterPro" id="IPR001958">
    <property type="entry name" value="Tet-R_TetA/multi-R_MdtG-like"/>
</dbReference>
<protein>
    <submittedName>
        <fullName evidence="9">MFS transporter</fullName>
    </submittedName>
</protein>
<gene>
    <name evidence="9" type="ORF">ACFO8Q_04285</name>
</gene>
<dbReference type="SUPFAM" id="SSF103473">
    <property type="entry name" value="MFS general substrate transporter"/>
    <property type="match status" value="1"/>
</dbReference>
<dbReference type="InterPro" id="IPR036259">
    <property type="entry name" value="MFS_trans_sf"/>
</dbReference>
<dbReference type="Gene3D" id="1.20.1250.20">
    <property type="entry name" value="MFS general substrate transporter like domains"/>
    <property type="match status" value="2"/>
</dbReference>
<dbReference type="PANTHER" id="PTHR43414">
    <property type="entry name" value="MULTIDRUG RESISTANCE PROTEIN MDTG"/>
    <property type="match status" value="1"/>
</dbReference>
<proteinExistence type="predicted"/>
<name>A0ABV9PZW4_9BACL</name>
<evidence type="ECO:0000259" key="8">
    <source>
        <dbReference type="PROSITE" id="PS50850"/>
    </source>
</evidence>
<dbReference type="Proteomes" id="UP001596002">
    <property type="component" value="Unassembled WGS sequence"/>
</dbReference>
<keyword evidence="5 7" id="KW-1133">Transmembrane helix</keyword>
<dbReference type="EMBL" id="JBHSHC010000025">
    <property type="protein sequence ID" value="MFC4766597.1"/>
    <property type="molecule type" value="Genomic_DNA"/>
</dbReference>
<feature type="transmembrane region" description="Helical" evidence="7">
    <location>
        <begin position="166"/>
        <end position="188"/>
    </location>
</feature>
<feature type="transmembrane region" description="Helical" evidence="7">
    <location>
        <begin position="81"/>
        <end position="98"/>
    </location>
</feature>
<feature type="transmembrane region" description="Helical" evidence="7">
    <location>
        <begin position="345"/>
        <end position="366"/>
    </location>
</feature>
<evidence type="ECO:0000313" key="9">
    <source>
        <dbReference type="EMBL" id="MFC4766597.1"/>
    </source>
</evidence>
<organism evidence="9 10">
    <name type="scientific">Effusibacillus consociatus</name>
    <dbReference type="NCBI Taxonomy" id="1117041"/>
    <lineage>
        <taxon>Bacteria</taxon>
        <taxon>Bacillati</taxon>
        <taxon>Bacillota</taxon>
        <taxon>Bacilli</taxon>
        <taxon>Bacillales</taxon>
        <taxon>Alicyclobacillaceae</taxon>
        <taxon>Effusibacillus</taxon>
    </lineage>
</organism>
<comment type="subcellular location">
    <subcellularLocation>
        <location evidence="1">Cell membrane</location>
        <topology evidence="1">Multi-pass membrane protein</topology>
    </subcellularLocation>
</comment>
<evidence type="ECO:0000256" key="3">
    <source>
        <dbReference type="ARBA" id="ARBA00022475"/>
    </source>
</evidence>
<comment type="caution">
    <text evidence="9">The sequence shown here is derived from an EMBL/GenBank/DDBJ whole genome shotgun (WGS) entry which is preliminary data.</text>
</comment>
<dbReference type="PANTHER" id="PTHR43414:SF6">
    <property type="entry name" value="MULTIDRUG RESISTANCE PROTEIN MDTG"/>
    <property type="match status" value="1"/>
</dbReference>
<accession>A0ABV9PZW4</accession>
<feature type="transmembrane region" description="Helical" evidence="7">
    <location>
        <begin position="286"/>
        <end position="303"/>
    </location>
</feature>
<feature type="transmembrane region" description="Helical" evidence="7">
    <location>
        <begin position="48"/>
        <end position="69"/>
    </location>
</feature>
<keyword evidence="6 7" id="KW-0472">Membrane</keyword>
<evidence type="ECO:0000313" key="10">
    <source>
        <dbReference type="Proteomes" id="UP001596002"/>
    </source>
</evidence>
<evidence type="ECO:0000256" key="5">
    <source>
        <dbReference type="ARBA" id="ARBA00022989"/>
    </source>
</evidence>